<gene>
    <name evidence="11" type="ORF">SAMN02745213_01180</name>
</gene>
<evidence type="ECO:0000256" key="1">
    <source>
        <dbReference type="ARBA" id="ARBA00000553"/>
    </source>
</evidence>
<evidence type="ECO:0000256" key="8">
    <source>
        <dbReference type="ARBA" id="ARBA00048968"/>
    </source>
</evidence>
<evidence type="ECO:0000256" key="9">
    <source>
        <dbReference type="ARBA" id="ARBA00049893"/>
    </source>
</evidence>
<dbReference type="Gene3D" id="3.60.140.10">
    <property type="entry name" value="CNF1/YfiH-like putative cysteine hydrolases"/>
    <property type="match status" value="1"/>
</dbReference>
<protein>
    <recommendedName>
        <fullName evidence="10">Purine nucleoside phosphorylase</fullName>
    </recommendedName>
</protein>
<comment type="catalytic activity">
    <reaction evidence="9">
        <text>S-methyl-5'-thioadenosine + phosphate = 5-(methylsulfanyl)-alpha-D-ribose 1-phosphate + adenine</text>
        <dbReference type="Rhea" id="RHEA:11852"/>
        <dbReference type="ChEBI" id="CHEBI:16708"/>
        <dbReference type="ChEBI" id="CHEBI:17509"/>
        <dbReference type="ChEBI" id="CHEBI:43474"/>
        <dbReference type="ChEBI" id="CHEBI:58533"/>
        <dbReference type="EC" id="2.4.2.28"/>
    </reaction>
    <physiologicalReaction direction="left-to-right" evidence="9">
        <dbReference type="Rhea" id="RHEA:11853"/>
    </physiologicalReaction>
</comment>
<name>A0A1T4VAG0_9GAMM</name>
<evidence type="ECO:0000256" key="2">
    <source>
        <dbReference type="ARBA" id="ARBA00007353"/>
    </source>
</evidence>
<evidence type="ECO:0000256" key="4">
    <source>
        <dbReference type="ARBA" id="ARBA00022723"/>
    </source>
</evidence>
<evidence type="ECO:0000256" key="3">
    <source>
        <dbReference type="ARBA" id="ARBA00022679"/>
    </source>
</evidence>
<reference evidence="12" key="1">
    <citation type="submission" date="2017-02" db="EMBL/GenBank/DDBJ databases">
        <authorList>
            <person name="Varghese N."/>
            <person name="Submissions S."/>
        </authorList>
    </citation>
    <scope>NUCLEOTIDE SEQUENCE [LARGE SCALE GENOMIC DNA]</scope>
    <source>
        <strain evidence="12">DSM 3072</strain>
    </source>
</reference>
<dbReference type="InterPro" id="IPR003730">
    <property type="entry name" value="Cu_polyphenol_OxRdtase"/>
</dbReference>
<dbReference type="PANTHER" id="PTHR30616:SF2">
    <property type="entry name" value="PURINE NUCLEOSIDE PHOSPHORYLASE LACC1"/>
    <property type="match status" value="1"/>
</dbReference>
<evidence type="ECO:0000256" key="10">
    <source>
        <dbReference type="RuleBase" id="RU361274"/>
    </source>
</evidence>
<evidence type="ECO:0000256" key="6">
    <source>
        <dbReference type="ARBA" id="ARBA00022833"/>
    </source>
</evidence>
<evidence type="ECO:0000256" key="5">
    <source>
        <dbReference type="ARBA" id="ARBA00022801"/>
    </source>
</evidence>
<keyword evidence="6" id="KW-0862">Zinc</keyword>
<dbReference type="Pfam" id="PF02578">
    <property type="entry name" value="Cu-oxidase_4"/>
    <property type="match status" value="1"/>
</dbReference>
<keyword evidence="5" id="KW-0378">Hydrolase</keyword>
<dbReference type="InterPro" id="IPR011324">
    <property type="entry name" value="Cytotoxic_necrot_fac-like_cat"/>
</dbReference>
<dbReference type="GO" id="GO:0017061">
    <property type="term" value="F:S-methyl-5-thioadenosine phosphorylase activity"/>
    <property type="evidence" value="ECO:0007669"/>
    <property type="project" value="UniProtKB-EC"/>
</dbReference>
<dbReference type="EMBL" id="FUXX01000016">
    <property type="protein sequence ID" value="SKA61955.1"/>
    <property type="molecule type" value="Genomic_DNA"/>
</dbReference>
<proteinExistence type="inferred from homology"/>
<dbReference type="Proteomes" id="UP000242432">
    <property type="component" value="Unassembled WGS sequence"/>
</dbReference>
<dbReference type="PANTHER" id="PTHR30616">
    <property type="entry name" value="UNCHARACTERIZED PROTEIN YFIH"/>
    <property type="match status" value="1"/>
</dbReference>
<sequence>MAKNCSSLVEVENFLNGITAAYTIRDGGNSEDPYKGFNLGLHVGDDEHIVLKNRQTLEKSVHKSIVWMNQTHSDKVVLCDYRNAQSAKAMLRGTEAVSLGIEADGIVTNDRNVALAVLTADCLPLLMASEDKKVIAAVHCGWKGLKAGIVKNAVTLMRRCSLSNIHAYIGPCIGPKSFEVGQEVLDLFSENFSHAKEAFVSEDNGKYLCSLPLLCSQALTECGVNNIVYSGEDTYSDEKYYSYRRSNVTGRMASIISIN</sequence>
<organism evidence="11 12">
    <name type="scientific">Succinivibrio dextrinosolvens DSM 3072</name>
    <dbReference type="NCBI Taxonomy" id="1123324"/>
    <lineage>
        <taxon>Bacteria</taxon>
        <taxon>Pseudomonadati</taxon>
        <taxon>Pseudomonadota</taxon>
        <taxon>Gammaproteobacteria</taxon>
        <taxon>Aeromonadales</taxon>
        <taxon>Succinivibrionaceae</taxon>
        <taxon>Succinivibrio</taxon>
    </lineage>
</organism>
<comment type="catalytic activity">
    <reaction evidence="7">
        <text>adenosine + H2O + H(+) = inosine + NH4(+)</text>
        <dbReference type="Rhea" id="RHEA:24408"/>
        <dbReference type="ChEBI" id="CHEBI:15377"/>
        <dbReference type="ChEBI" id="CHEBI:15378"/>
        <dbReference type="ChEBI" id="CHEBI:16335"/>
        <dbReference type="ChEBI" id="CHEBI:17596"/>
        <dbReference type="ChEBI" id="CHEBI:28938"/>
        <dbReference type="EC" id="3.5.4.4"/>
    </reaction>
    <physiologicalReaction direction="left-to-right" evidence="7">
        <dbReference type="Rhea" id="RHEA:24409"/>
    </physiologicalReaction>
</comment>
<dbReference type="AlphaFoldDB" id="A0A1T4VAG0"/>
<keyword evidence="12" id="KW-1185">Reference proteome</keyword>
<comment type="catalytic activity">
    <reaction evidence="1">
        <text>inosine + phosphate = alpha-D-ribose 1-phosphate + hypoxanthine</text>
        <dbReference type="Rhea" id="RHEA:27646"/>
        <dbReference type="ChEBI" id="CHEBI:17368"/>
        <dbReference type="ChEBI" id="CHEBI:17596"/>
        <dbReference type="ChEBI" id="CHEBI:43474"/>
        <dbReference type="ChEBI" id="CHEBI:57720"/>
        <dbReference type="EC" id="2.4.2.1"/>
    </reaction>
    <physiologicalReaction direction="left-to-right" evidence="1">
        <dbReference type="Rhea" id="RHEA:27647"/>
    </physiologicalReaction>
</comment>
<comment type="catalytic activity">
    <reaction evidence="8">
        <text>adenosine + phosphate = alpha-D-ribose 1-phosphate + adenine</text>
        <dbReference type="Rhea" id="RHEA:27642"/>
        <dbReference type="ChEBI" id="CHEBI:16335"/>
        <dbReference type="ChEBI" id="CHEBI:16708"/>
        <dbReference type="ChEBI" id="CHEBI:43474"/>
        <dbReference type="ChEBI" id="CHEBI:57720"/>
        <dbReference type="EC" id="2.4.2.1"/>
    </reaction>
    <physiologicalReaction direction="left-to-right" evidence="8">
        <dbReference type="Rhea" id="RHEA:27643"/>
    </physiologicalReaction>
</comment>
<dbReference type="GO" id="GO:0005507">
    <property type="term" value="F:copper ion binding"/>
    <property type="evidence" value="ECO:0007669"/>
    <property type="project" value="TreeGrafter"/>
</dbReference>
<dbReference type="SUPFAM" id="SSF64438">
    <property type="entry name" value="CNF1/YfiH-like putative cysteine hydrolases"/>
    <property type="match status" value="1"/>
</dbReference>
<keyword evidence="3" id="KW-0808">Transferase</keyword>
<accession>A0A1T4VAG0</accession>
<dbReference type="GO" id="GO:0016787">
    <property type="term" value="F:hydrolase activity"/>
    <property type="evidence" value="ECO:0007669"/>
    <property type="project" value="UniProtKB-KW"/>
</dbReference>
<evidence type="ECO:0000313" key="12">
    <source>
        <dbReference type="Proteomes" id="UP000242432"/>
    </source>
</evidence>
<evidence type="ECO:0000313" key="11">
    <source>
        <dbReference type="EMBL" id="SKA61955.1"/>
    </source>
</evidence>
<dbReference type="STRING" id="83771.SAMN02910357_00574"/>
<keyword evidence="4" id="KW-0479">Metal-binding</keyword>
<dbReference type="RefSeq" id="WP_078928670.1">
    <property type="nucleotide sequence ID" value="NZ_FUXX01000016.1"/>
</dbReference>
<evidence type="ECO:0000256" key="7">
    <source>
        <dbReference type="ARBA" id="ARBA00047989"/>
    </source>
</evidence>
<dbReference type="InterPro" id="IPR038371">
    <property type="entry name" value="Cu_polyphenol_OxRdtase_sf"/>
</dbReference>
<dbReference type="NCBIfam" id="TIGR00726">
    <property type="entry name" value="peptidoglycan editing factor PgeF"/>
    <property type="match status" value="1"/>
</dbReference>
<dbReference type="CDD" id="cd16833">
    <property type="entry name" value="YfiH"/>
    <property type="match status" value="1"/>
</dbReference>
<comment type="similarity">
    <text evidence="2 10">Belongs to the purine nucleoside phosphorylase YfiH/LACC1 family.</text>
</comment>